<gene>
    <name evidence="1" type="ORF">LP032_087</name>
</gene>
<evidence type="ECO:0000313" key="1">
    <source>
        <dbReference type="EMBL" id="AHL18936.1"/>
    </source>
</evidence>
<proteinExistence type="predicted"/>
<accession>A0A059T7X2</accession>
<reference evidence="1" key="1">
    <citation type="journal article" date="2014" name="Appl. Environ. Microbiol.">
        <title>Comparative genomic and morphological analysis of Listeria phages isolated from farm environments.</title>
        <authorList>
            <person name="Denes T."/>
            <person name="Vongkamjan K."/>
            <person name="Ackermann H.W."/>
            <person name="Moreno Switt A.I."/>
            <person name="Wiedmann M."/>
            <person name="den Bakker H.C."/>
        </authorList>
    </citation>
    <scope>NUCLEOTIDE SEQUENCE</scope>
</reference>
<name>A0A059T7X2_9CAUD</name>
<dbReference type="EMBL" id="KJ094026">
    <property type="protein sequence ID" value="AHL18936.1"/>
    <property type="molecule type" value="Genomic_DNA"/>
</dbReference>
<organism evidence="1">
    <name type="scientific">Listeria phage LP-032</name>
    <dbReference type="NCBI Taxonomy" id="1173746"/>
    <lineage>
        <taxon>Viruses</taxon>
        <taxon>Duplodnaviria</taxon>
        <taxon>Heunggongvirae</taxon>
        <taxon>Uroviricota</taxon>
        <taxon>Caudoviricetes</taxon>
        <taxon>Homburgvirus</taxon>
        <taxon>Homburgvirus LP26</taxon>
    </lineage>
</organism>
<protein>
    <submittedName>
        <fullName evidence="1">Uncharacterized protein</fullName>
    </submittedName>
</protein>
<sequence length="65" mass="8073">MDGYNKYRVCVFYGERDYEFFYIEAYDEFYAKLDAMDMYADYSRELYYDEVLPVFSVEVEQVEEF</sequence>